<dbReference type="AlphaFoldDB" id="A0A8J5IZT9"/>
<name>A0A8J5IZT9_9STRA</name>
<proteinExistence type="predicted"/>
<organism evidence="1 2">
    <name type="scientific">Phytophthora aleatoria</name>
    <dbReference type="NCBI Taxonomy" id="2496075"/>
    <lineage>
        <taxon>Eukaryota</taxon>
        <taxon>Sar</taxon>
        <taxon>Stramenopiles</taxon>
        <taxon>Oomycota</taxon>
        <taxon>Peronosporomycetes</taxon>
        <taxon>Peronosporales</taxon>
        <taxon>Peronosporaceae</taxon>
        <taxon>Phytophthora</taxon>
    </lineage>
</organism>
<keyword evidence="2" id="KW-1185">Reference proteome</keyword>
<evidence type="ECO:0000313" key="1">
    <source>
        <dbReference type="EMBL" id="KAG6948328.1"/>
    </source>
</evidence>
<comment type="caution">
    <text evidence="1">The sequence shown here is derived from an EMBL/GenBank/DDBJ whole genome shotgun (WGS) entry which is preliminary data.</text>
</comment>
<sequence length="213" mass="23960">MGNSTHVLHELGVYYLKGKKRHIDAESERNVAFRAACLSKKLANRAKLPGPNGSVRMGVARPEFYLDESFYNVNHVSGKTWLTSRRIRYGRSGKGPRGSDDEEDYRGNFDANLFELWFLQLCQTLQSYGACNIYMGDASYHKCDLNKSLRKKLLKADTQDSLQPVELVYGTITNCIAMNPDKNGKGIVAKVVNELEECSGGWMKVYRHVQAAA</sequence>
<gene>
    <name evidence="1" type="ORF">JG688_00015146</name>
</gene>
<dbReference type="Proteomes" id="UP000709295">
    <property type="component" value="Unassembled WGS sequence"/>
</dbReference>
<reference evidence="1" key="1">
    <citation type="submission" date="2021-01" db="EMBL/GenBank/DDBJ databases">
        <title>Phytophthora aleatoria, a newly-described species from Pinus radiata is distinct from Phytophthora cactorum isolates based on comparative genomics.</title>
        <authorList>
            <person name="Mcdougal R."/>
            <person name="Panda P."/>
            <person name="Williams N."/>
            <person name="Studholme D.J."/>
        </authorList>
    </citation>
    <scope>NUCLEOTIDE SEQUENCE</scope>
    <source>
        <strain evidence="1">NZFS 4037</strain>
    </source>
</reference>
<protein>
    <submittedName>
        <fullName evidence="1">Uncharacterized protein</fullName>
    </submittedName>
</protein>
<evidence type="ECO:0000313" key="2">
    <source>
        <dbReference type="Proteomes" id="UP000709295"/>
    </source>
</evidence>
<dbReference type="EMBL" id="JAENGY010001575">
    <property type="protein sequence ID" value="KAG6948328.1"/>
    <property type="molecule type" value="Genomic_DNA"/>
</dbReference>
<accession>A0A8J5IZT9</accession>